<dbReference type="EMBL" id="CAKKNE010000005">
    <property type="protein sequence ID" value="CAH0376632.1"/>
    <property type="molecule type" value="Genomic_DNA"/>
</dbReference>
<evidence type="ECO:0000259" key="7">
    <source>
        <dbReference type="PROSITE" id="PS51805"/>
    </source>
</evidence>
<reference evidence="8" key="1">
    <citation type="submission" date="2021-11" db="EMBL/GenBank/DDBJ databases">
        <authorList>
            <consortium name="Genoscope - CEA"/>
            <person name="William W."/>
        </authorList>
    </citation>
    <scope>NUCLEOTIDE SEQUENCE</scope>
</reference>
<dbReference type="Gene3D" id="3.30.40.10">
    <property type="entry name" value="Zinc/RING finger domain, C3HC4 (zinc finger)"/>
    <property type="match status" value="1"/>
</dbReference>
<dbReference type="Pfam" id="PF01593">
    <property type="entry name" value="Amino_oxidase"/>
    <property type="match status" value="1"/>
</dbReference>
<feature type="compositionally biased region" description="Low complexity" evidence="6">
    <location>
        <begin position="839"/>
        <end position="852"/>
    </location>
</feature>
<dbReference type="Gene3D" id="3.50.50.60">
    <property type="entry name" value="FAD/NAD(P)-binding domain"/>
    <property type="match status" value="1"/>
</dbReference>
<dbReference type="SUPFAM" id="SSF51905">
    <property type="entry name" value="FAD/NAD(P)-binding domain"/>
    <property type="match status" value="1"/>
</dbReference>
<feature type="compositionally biased region" description="Low complexity" evidence="6">
    <location>
        <begin position="11"/>
        <end position="28"/>
    </location>
</feature>
<sequence>MEPQQGPIPPSTGAAPAAPNGSNGAAPAKKQGGRQKKGLTSGKATSAPPKRLAMGGPPPRAATLAPPPSTCRACQGAHSAHTCGKTRKRRKVAQPPLEPPRVVVIGAGVAGIGCARTLEQLGAVVTVVEAKPRVGGRCASTKINDEGAAVDLGASWIHGIRKNPLYTAACQLGLHCVDTGDDVALRDGETGVSIERDSAEDKRAFEAFNAALASARKDGEEKALAESQQEGHVKARAMPRHGVDQALGPAVSSLLDAQSLSTDTLKLVQWHRANMEYANACPMDSLSLRFWDQDDEHAYEGAHCAVREGLGALCAGLARPLRDVRLQWPVAKIERVNNLIVVTKENSTETLVAEVVVVTVPLGVLKRGLAFEPPLPNWKTQAIARLGFGVLDKVALKFERPFWRNAEYWNGSEKRIGNLGRVLDVSEYGGEFFLWVDLEGVTNEHVLVALCPALNAERFEVDAGFTTGGEAVRKAPSKVVEKCLEALRKLLGASSDEKNEWKVLSATATAWRDDRRALGSYSFLAPGCIPEDVDALAAPCWGGVLRWAGEHTSREHLATAAGALESGRAEARRIARETGLLSLSDDEDEESWPHVAKPKRPSREAMRDARSALCVRSFVRRDTSEDVCALCGLKSGEDADVEGFMAGPLLAFEQGSRIVWVHDGCAAASSEVRVLDDAWFHVHAAISRGRRIACAACGQKGATLGCISAECPHSYHGRCAALHQKWDLRLHRPLGYPKRSKHACIESDSSDEEVDERFPAFSCLACRPPLPKLKPYAQHCTAPSLDGRPSVKRNVSAKVMQRPLGAPRKPPPFAAPPPPTTEAPRPVPFGAPRHNLMLPRKPAQPAPAAAPWRPQPPPPPPPDWVTKPR</sequence>
<evidence type="ECO:0000313" key="8">
    <source>
        <dbReference type="EMBL" id="CAH0376632.1"/>
    </source>
</evidence>
<proteinExistence type="inferred from homology"/>
<keyword evidence="3" id="KW-0863">Zinc-finger</keyword>
<evidence type="ECO:0000256" key="1">
    <source>
        <dbReference type="ARBA" id="ARBA00005995"/>
    </source>
</evidence>
<gene>
    <name evidence="8" type="ORF">PECAL_5P12350</name>
</gene>
<dbReference type="InterPro" id="IPR013083">
    <property type="entry name" value="Znf_RING/FYVE/PHD"/>
</dbReference>
<evidence type="ECO:0000256" key="3">
    <source>
        <dbReference type="ARBA" id="ARBA00022771"/>
    </source>
</evidence>
<dbReference type="Pfam" id="PF13832">
    <property type="entry name" value="zf-HC5HC2H_2"/>
    <property type="match status" value="1"/>
</dbReference>
<keyword evidence="5" id="KW-0560">Oxidoreductase</keyword>
<feature type="compositionally biased region" description="Pro residues" evidence="6">
    <location>
        <begin position="853"/>
        <end position="863"/>
    </location>
</feature>
<protein>
    <recommendedName>
        <fullName evidence="7">PHD-type domain-containing protein</fullName>
    </recommendedName>
</protein>
<dbReference type="InterPro" id="IPR034732">
    <property type="entry name" value="EPHD"/>
</dbReference>
<dbReference type="GO" id="GO:0016491">
    <property type="term" value="F:oxidoreductase activity"/>
    <property type="evidence" value="ECO:0007669"/>
    <property type="project" value="UniProtKB-KW"/>
</dbReference>
<feature type="compositionally biased region" description="Pro residues" evidence="6">
    <location>
        <begin position="808"/>
        <end position="829"/>
    </location>
</feature>
<dbReference type="Proteomes" id="UP000789595">
    <property type="component" value="Unassembled WGS sequence"/>
</dbReference>
<keyword evidence="9" id="KW-1185">Reference proteome</keyword>
<feature type="compositionally biased region" description="Pro residues" evidence="6">
    <location>
        <begin position="1"/>
        <end position="10"/>
    </location>
</feature>
<evidence type="ECO:0000256" key="6">
    <source>
        <dbReference type="SAM" id="MobiDB-lite"/>
    </source>
</evidence>
<dbReference type="InterPro" id="IPR002937">
    <property type="entry name" value="Amino_oxidase"/>
</dbReference>
<evidence type="ECO:0000256" key="4">
    <source>
        <dbReference type="ARBA" id="ARBA00022833"/>
    </source>
</evidence>
<evidence type="ECO:0000313" key="9">
    <source>
        <dbReference type="Proteomes" id="UP000789595"/>
    </source>
</evidence>
<name>A0A8J2SZ20_9STRA</name>
<keyword evidence="2" id="KW-0479">Metal-binding</keyword>
<feature type="region of interest" description="Disordered" evidence="6">
    <location>
        <begin position="801"/>
        <end position="869"/>
    </location>
</feature>
<keyword evidence="4" id="KW-0862">Zinc</keyword>
<dbReference type="PANTHER" id="PTHR10742">
    <property type="entry name" value="FLAVIN MONOAMINE OXIDASE"/>
    <property type="match status" value="1"/>
</dbReference>
<feature type="domain" description="PHD-type" evidence="7">
    <location>
        <begin position="625"/>
        <end position="743"/>
    </location>
</feature>
<dbReference type="Gene3D" id="3.90.660.10">
    <property type="match status" value="1"/>
</dbReference>
<evidence type="ECO:0000256" key="5">
    <source>
        <dbReference type="ARBA" id="ARBA00023002"/>
    </source>
</evidence>
<dbReference type="PROSITE" id="PS51805">
    <property type="entry name" value="EPHD"/>
    <property type="match status" value="1"/>
</dbReference>
<organism evidence="8 9">
    <name type="scientific">Pelagomonas calceolata</name>
    <dbReference type="NCBI Taxonomy" id="35677"/>
    <lineage>
        <taxon>Eukaryota</taxon>
        <taxon>Sar</taxon>
        <taxon>Stramenopiles</taxon>
        <taxon>Ochrophyta</taxon>
        <taxon>Pelagophyceae</taxon>
        <taxon>Pelagomonadales</taxon>
        <taxon>Pelagomonadaceae</taxon>
        <taxon>Pelagomonas</taxon>
    </lineage>
</organism>
<feature type="region of interest" description="Disordered" evidence="6">
    <location>
        <begin position="1"/>
        <end position="95"/>
    </location>
</feature>
<evidence type="ECO:0000256" key="2">
    <source>
        <dbReference type="ARBA" id="ARBA00022723"/>
    </source>
</evidence>
<comment type="similarity">
    <text evidence="1">Belongs to the flavin monoamine oxidase family.</text>
</comment>
<dbReference type="InterPro" id="IPR050281">
    <property type="entry name" value="Flavin_monoamine_oxidase"/>
</dbReference>
<comment type="caution">
    <text evidence="8">The sequence shown here is derived from an EMBL/GenBank/DDBJ whole genome shotgun (WGS) entry which is preliminary data.</text>
</comment>
<dbReference type="InterPro" id="IPR036188">
    <property type="entry name" value="FAD/NAD-bd_sf"/>
</dbReference>
<accession>A0A8J2SZ20</accession>
<dbReference type="GO" id="GO:0008270">
    <property type="term" value="F:zinc ion binding"/>
    <property type="evidence" value="ECO:0007669"/>
    <property type="project" value="UniProtKB-KW"/>
</dbReference>
<dbReference type="PANTHER" id="PTHR10742:SF386">
    <property type="entry name" value="LYSINE-SPECIFIC HISTONE DEMETHYLASE 1A"/>
    <property type="match status" value="1"/>
</dbReference>
<dbReference type="OrthoDB" id="5046242at2759"/>
<feature type="compositionally biased region" description="Pro residues" evidence="6">
    <location>
        <begin position="56"/>
        <end position="69"/>
    </location>
</feature>
<dbReference type="AlphaFoldDB" id="A0A8J2SZ20"/>
<dbReference type="SUPFAM" id="SSF54373">
    <property type="entry name" value="FAD-linked reductases, C-terminal domain"/>
    <property type="match status" value="1"/>
</dbReference>